<dbReference type="InterPro" id="IPR050312">
    <property type="entry name" value="IolE/XylAMocC-like"/>
</dbReference>
<evidence type="ECO:0000313" key="3">
    <source>
        <dbReference type="Proteomes" id="UP000009134"/>
    </source>
</evidence>
<dbReference type="Gene3D" id="3.20.20.150">
    <property type="entry name" value="Divalent-metal-dependent TIM barrel enzymes"/>
    <property type="match status" value="1"/>
</dbReference>
<keyword evidence="2" id="KW-0614">Plasmid</keyword>
<dbReference type="AlphaFoldDB" id="A4XEU6"/>
<accession>A4XEU6</accession>
<dbReference type="KEGG" id="nar:Saro_3597"/>
<proteinExistence type="predicted"/>
<keyword evidence="2" id="KW-0413">Isomerase</keyword>
<evidence type="ECO:0000313" key="2">
    <source>
        <dbReference type="EMBL" id="ABP64457.1"/>
    </source>
</evidence>
<dbReference type="SUPFAM" id="SSF51658">
    <property type="entry name" value="Xylose isomerase-like"/>
    <property type="match status" value="1"/>
</dbReference>
<dbReference type="Proteomes" id="UP000009134">
    <property type="component" value="Plasmid pNL2"/>
</dbReference>
<dbReference type="RefSeq" id="WP_011906844.1">
    <property type="nucleotide sequence ID" value="NC_009427.1"/>
</dbReference>
<gene>
    <name evidence="2" type="ordered locus">Saro_3597</name>
</gene>
<keyword evidence="3" id="KW-1185">Reference proteome</keyword>
<protein>
    <submittedName>
        <fullName evidence="2">Xylose isomerase domain protein TIM barrel</fullName>
    </submittedName>
</protein>
<dbReference type="PANTHER" id="PTHR12110">
    <property type="entry name" value="HYDROXYPYRUVATE ISOMERASE"/>
    <property type="match status" value="1"/>
</dbReference>
<sequence>MTDLFSFNHFCRSPWYGLKVDLPAAVDAVARAGFDMLAVDCLSLGQWKGEGGSVRALARRMRDAGLAAGPLAACAMIDGSAGALAQLEAAARDGEALGTAILQVNVTGPDRQARAAAVAAACERTPGLRLALEFMPISGLSTLAETLDIVEAVGPARAGALVDVWHLSHDPDGWSTLETAPPGHIAYVEIDDALPPAGDDVLAEMMDRRTFPGEGVLDVGRFARTLRNRGFSGVVSVEILSRAHLADPLGGFAARALSTARGAWDGGNPA</sequence>
<dbReference type="EMBL" id="CP000677">
    <property type="protein sequence ID" value="ABP64457.1"/>
    <property type="molecule type" value="Genomic_DNA"/>
</dbReference>
<dbReference type="eggNOG" id="COG1082">
    <property type="taxonomic scope" value="Bacteria"/>
</dbReference>
<evidence type="ECO:0000259" key="1">
    <source>
        <dbReference type="Pfam" id="PF01261"/>
    </source>
</evidence>
<reference evidence="2 3" key="1">
    <citation type="submission" date="2007-04" db="EMBL/GenBank/DDBJ databases">
        <title>Complete sequence of plasmid pNL2 of Novosphingobium aromaticivorans DSM 12444.</title>
        <authorList>
            <consortium name="US DOE Joint Genome Institute"/>
            <person name="Copeland A."/>
            <person name="Lucas S."/>
            <person name="Lapidus A."/>
            <person name="Barry K."/>
            <person name="Detter J.C."/>
            <person name="Glavina del Rio T."/>
            <person name="Hammon N."/>
            <person name="Israni S."/>
            <person name="Dalin E."/>
            <person name="Tice H."/>
            <person name="Pitluck S."/>
            <person name="Chertkov O."/>
            <person name="Han C."/>
            <person name="Thomson S."/>
            <person name="Schmutz J."/>
            <person name="Larimer F."/>
            <person name="Land M."/>
            <person name="Kyrpides N."/>
            <person name="Ivanova N."/>
            <person name="Fredrickson J."/>
            <person name="Romine M.F."/>
            <person name="Richardson P."/>
        </authorList>
    </citation>
    <scope>NUCLEOTIDE SEQUENCE [LARGE SCALE GENOMIC DNA]</scope>
    <source>
        <strain evidence="3">ATCC 700278 / DSM 12444 / CCUG 56034 / CIP 105152 / NBRC 16084 / F199</strain>
        <plasmid evidence="2 3">pNL2</plasmid>
    </source>
</reference>
<dbReference type="InterPro" id="IPR036237">
    <property type="entry name" value="Xyl_isomerase-like_sf"/>
</dbReference>
<name>A4XEU6_NOVAD</name>
<dbReference type="PANTHER" id="PTHR12110:SF48">
    <property type="entry name" value="BLL3656 PROTEIN"/>
    <property type="match status" value="1"/>
</dbReference>
<dbReference type="InterPro" id="IPR013022">
    <property type="entry name" value="Xyl_isomerase-like_TIM-brl"/>
</dbReference>
<dbReference type="HOGENOM" id="CLU_1029877_0_0_5"/>
<dbReference type="Pfam" id="PF01261">
    <property type="entry name" value="AP_endonuc_2"/>
    <property type="match status" value="1"/>
</dbReference>
<organism evidence="2 3">
    <name type="scientific">Novosphingobium aromaticivorans (strain ATCC 700278 / DSM 12444 / CCUG 56034 / CIP 105152 / NBRC 16084 / F199)</name>
    <dbReference type="NCBI Taxonomy" id="279238"/>
    <lineage>
        <taxon>Bacteria</taxon>
        <taxon>Pseudomonadati</taxon>
        <taxon>Pseudomonadota</taxon>
        <taxon>Alphaproteobacteria</taxon>
        <taxon>Sphingomonadales</taxon>
        <taxon>Sphingomonadaceae</taxon>
        <taxon>Novosphingobium</taxon>
    </lineage>
</organism>
<dbReference type="GO" id="GO:0016853">
    <property type="term" value="F:isomerase activity"/>
    <property type="evidence" value="ECO:0007669"/>
    <property type="project" value="UniProtKB-KW"/>
</dbReference>
<geneLocation type="plasmid" evidence="2 3">
    <name>pNL2</name>
</geneLocation>
<feature type="domain" description="Xylose isomerase-like TIM barrel" evidence="1">
    <location>
        <begin position="26"/>
        <end position="243"/>
    </location>
</feature>